<reference evidence="1" key="1">
    <citation type="submission" date="2023-07" db="EMBL/GenBank/DDBJ databases">
        <title>Black Yeasts Isolated from many extreme environments.</title>
        <authorList>
            <person name="Coleine C."/>
            <person name="Stajich J.E."/>
            <person name="Selbmann L."/>
        </authorList>
    </citation>
    <scope>NUCLEOTIDE SEQUENCE</scope>
    <source>
        <strain evidence="1">CCFEE 5714</strain>
    </source>
</reference>
<comment type="caution">
    <text evidence="1">The sequence shown here is derived from an EMBL/GenBank/DDBJ whole genome shotgun (WGS) entry which is preliminary data.</text>
</comment>
<evidence type="ECO:0000313" key="1">
    <source>
        <dbReference type="EMBL" id="KAK3708669.1"/>
    </source>
</evidence>
<gene>
    <name evidence="1" type="ORF">LTR37_011391</name>
</gene>
<dbReference type="EMBL" id="JAUTXU010000099">
    <property type="protein sequence ID" value="KAK3708669.1"/>
    <property type="molecule type" value="Genomic_DNA"/>
</dbReference>
<evidence type="ECO:0000313" key="2">
    <source>
        <dbReference type="Proteomes" id="UP001281147"/>
    </source>
</evidence>
<organism evidence="1 2">
    <name type="scientific">Vermiconidia calcicola</name>
    <dbReference type="NCBI Taxonomy" id="1690605"/>
    <lineage>
        <taxon>Eukaryota</taxon>
        <taxon>Fungi</taxon>
        <taxon>Dikarya</taxon>
        <taxon>Ascomycota</taxon>
        <taxon>Pezizomycotina</taxon>
        <taxon>Dothideomycetes</taxon>
        <taxon>Dothideomycetidae</taxon>
        <taxon>Mycosphaerellales</taxon>
        <taxon>Extremaceae</taxon>
        <taxon>Vermiconidia</taxon>
    </lineage>
</organism>
<name>A0ACC3N2I6_9PEZI</name>
<dbReference type="Proteomes" id="UP001281147">
    <property type="component" value="Unassembled WGS sequence"/>
</dbReference>
<proteinExistence type="predicted"/>
<protein>
    <submittedName>
        <fullName evidence="1">Uncharacterized protein</fullName>
    </submittedName>
</protein>
<accession>A0ACC3N2I6</accession>
<keyword evidence="2" id="KW-1185">Reference proteome</keyword>
<sequence>MTDLGGSLAVASRGLFATGVSTDLSVTYLNSGGKVGDKLQAEVTCDKFGKTMAFTSIRFTNAQNQLVARGSHTKYVAMAWKDPNNITDELKPEK</sequence>